<reference evidence="2" key="1">
    <citation type="journal article" date="2013" name="Proc. Natl. Acad. Sci. U.S.A.">
        <title>Improving the coverage of the cyanobacterial phylum using diversity-driven genome sequencing.</title>
        <authorList>
            <person name="Shih P.M."/>
            <person name="Wu D."/>
            <person name="Latifi A."/>
            <person name="Axen S.D."/>
            <person name="Fewer D.P."/>
            <person name="Talla E."/>
            <person name="Calteau A."/>
            <person name="Cai F."/>
            <person name="Tandeau de Marsac N."/>
            <person name="Rippka R."/>
            <person name="Herdman M."/>
            <person name="Sivonen K."/>
            <person name="Coursin T."/>
            <person name="Laurent T."/>
            <person name="Goodwin L."/>
            <person name="Nolan M."/>
            <person name="Davenport K.W."/>
            <person name="Han C.S."/>
            <person name="Rubin E.M."/>
            <person name="Eisen J.A."/>
            <person name="Woyke T."/>
            <person name="Gugger M."/>
            <person name="Kerfeld C.A."/>
        </authorList>
    </citation>
    <scope>NUCLEOTIDE SEQUENCE [LARGE SCALE GENOMIC DNA]</scope>
    <source>
        <strain evidence="2">ATCC 27899 / PCC 7122</strain>
    </source>
</reference>
<dbReference type="AlphaFoldDB" id="K9ZKD6"/>
<sequence>MTKVEFTISNHTITNTIKQEKAPKFDWKELRKRREELSDIHPLTTKEICEIVREVRRGNTQ</sequence>
<evidence type="ECO:0000313" key="2">
    <source>
        <dbReference type="Proteomes" id="UP000010474"/>
    </source>
</evidence>
<proteinExistence type="predicted"/>
<dbReference type="HOGENOM" id="CLU_2912279_0_0_3"/>
<dbReference type="RefSeq" id="WP_015215840.1">
    <property type="nucleotide sequence ID" value="NC_019771.1"/>
</dbReference>
<evidence type="ECO:0000313" key="1">
    <source>
        <dbReference type="EMBL" id="AFZ59219.1"/>
    </source>
</evidence>
<organism evidence="1 2">
    <name type="scientific">Anabaena cylindrica (strain ATCC 27899 / PCC 7122)</name>
    <dbReference type="NCBI Taxonomy" id="272123"/>
    <lineage>
        <taxon>Bacteria</taxon>
        <taxon>Bacillati</taxon>
        <taxon>Cyanobacteriota</taxon>
        <taxon>Cyanophyceae</taxon>
        <taxon>Nostocales</taxon>
        <taxon>Nostocaceae</taxon>
        <taxon>Anabaena</taxon>
    </lineage>
</organism>
<dbReference type="PATRIC" id="fig|272123.3.peg.4173"/>
<dbReference type="KEGG" id="acy:Anacy_3841"/>
<keyword evidence="2" id="KW-1185">Reference proteome</keyword>
<gene>
    <name evidence="1" type="ordered locus">Anacy_3841</name>
</gene>
<protein>
    <submittedName>
        <fullName evidence="1">Uncharacterized protein</fullName>
    </submittedName>
</protein>
<dbReference type="Proteomes" id="UP000010474">
    <property type="component" value="Chromosome"/>
</dbReference>
<dbReference type="EMBL" id="CP003659">
    <property type="protein sequence ID" value="AFZ59219.1"/>
    <property type="molecule type" value="Genomic_DNA"/>
</dbReference>
<accession>K9ZKD6</accession>
<dbReference type="OrthoDB" id="462559at2"/>
<name>K9ZKD6_ANACC</name>